<evidence type="ECO:0000313" key="12">
    <source>
        <dbReference type="Proteomes" id="UP000011721"/>
    </source>
</evidence>
<dbReference type="OrthoDB" id="9813612at2"/>
<evidence type="ECO:0000256" key="4">
    <source>
        <dbReference type="ARBA" id="ARBA00011738"/>
    </source>
</evidence>
<keyword evidence="9" id="KW-0368">Histidine biosynthesis</keyword>
<dbReference type="InterPro" id="IPR015424">
    <property type="entry name" value="PyrdxlP-dep_Trfase"/>
</dbReference>
<comment type="cofactor">
    <cofactor evidence="1 9">
        <name>pyridoxal 5'-phosphate</name>
        <dbReference type="ChEBI" id="CHEBI:597326"/>
    </cofactor>
</comment>
<name>M1P2D8_DESSD</name>
<dbReference type="HAMAP" id="MF_01023">
    <property type="entry name" value="HisC_aminotrans_2"/>
    <property type="match status" value="1"/>
</dbReference>
<gene>
    <name evidence="9" type="primary">hisC</name>
    <name evidence="11" type="ordered locus">UWK_01076</name>
</gene>
<dbReference type="eggNOG" id="COG0079">
    <property type="taxonomic scope" value="Bacteria"/>
</dbReference>
<dbReference type="InterPro" id="IPR050106">
    <property type="entry name" value="HistidinolP_aminotransfase"/>
</dbReference>
<feature type="domain" description="Aminotransferase class I/classII large" evidence="10">
    <location>
        <begin position="32"/>
        <end position="354"/>
    </location>
</feature>
<protein>
    <recommendedName>
        <fullName evidence="9">Histidinol-phosphate aminotransferase</fullName>
        <ecNumber evidence="9">2.6.1.9</ecNumber>
    </recommendedName>
    <alternativeName>
        <fullName evidence="9">Imidazole acetol-phosphate transaminase</fullName>
    </alternativeName>
</protein>
<keyword evidence="7 9" id="KW-0663">Pyridoxal phosphate</keyword>
<feature type="modified residue" description="N6-(pyridoxal phosphate)lysine" evidence="9">
    <location>
        <position position="227"/>
    </location>
</feature>
<comment type="similarity">
    <text evidence="3 9">Belongs to the class-II pyridoxal-phosphate-dependent aminotransferase family. Histidinol-phosphate aminotransferase subfamily.</text>
</comment>
<organism evidence="11 12">
    <name type="scientific">Desulfocapsa sulfexigens (strain DSM 10523 / SB164P1)</name>
    <dbReference type="NCBI Taxonomy" id="1167006"/>
    <lineage>
        <taxon>Bacteria</taxon>
        <taxon>Pseudomonadati</taxon>
        <taxon>Thermodesulfobacteriota</taxon>
        <taxon>Desulfobulbia</taxon>
        <taxon>Desulfobulbales</taxon>
        <taxon>Desulfocapsaceae</taxon>
        <taxon>Desulfocapsa</taxon>
    </lineage>
</organism>
<dbReference type="PANTHER" id="PTHR43643">
    <property type="entry name" value="HISTIDINOL-PHOSPHATE AMINOTRANSFERASE 2"/>
    <property type="match status" value="1"/>
</dbReference>
<dbReference type="CDD" id="cd00609">
    <property type="entry name" value="AAT_like"/>
    <property type="match status" value="1"/>
</dbReference>
<dbReference type="Gene3D" id="3.90.1150.10">
    <property type="entry name" value="Aspartate Aminotransferase, domain 1"/>
    <property type="match status" value="1"/>
</dbReference>
<evidence type="ECO:0000256" key="3">
    <source>
        <dbReference type="ARBA" id="ARBA00007970"/>
    </source>
</evidence>
<dbReference type="InterPro" id="IPR015422">
    <property type="entry name" value="PyrdxlP-dep_Trfase_small"/>
</dbReference>
<keyword evidence="5 9" id="KW-0032">Aminotransferase</keyword>
<dbReference type="PROSITE" id="PS00599">
    <property type="entry name" value="AA_TRANSFER_CLASS_2"/>
    <property type="match status" value="1"/>
</dbReference>
<keyword evidence="12" id="KW-1185">Reference proteome</keyword>
<sequence length="371" mass="41220">MKARVPENIRSIVPYPPGKPIEELEREYGVKNPIKLASNENAWGSSPKAIEAIGEALTNLHRYPDGSNYYLVQAIAEKVGFAPNEVVVGNGSDDIIEFLVKAYVEPGDEVITSHPSFLMYQKVVQVRGGVNIVFPLKGMHHDLDAMLEAVTDKTRLIFLDNPNNPTATAINPGALYAFLSKVPETVIVVLDEAYRDFMDPELQVDMYSLIHNSKERCGVVALRTFSKAYGLAGIRVGYGLMSAEIAGYLHRVRQPFNVNQLAQVAAIAALNDTEFYQKTLDGTRAGMEWLQKKVETLGCTSYPSQTNFFLIDVKGDATALYEAMLRTGVIIRSMKAYGYTNVIRVTVGTTEENYRFFHSLKNCLQELGYVS</sequence>
<dbReference type="InterPro" id="IPR005861">
    <property type="entry name" value="HisP_aminotrans"/>
</dbReference>
<accession>M1P2D8</accession>
<evidence type="ECO:0000256" key="9">
    <source>
        <dbReference type="HAMAP-Rule" id="MF_01023"/>
    </source>
</evidence>
<dbReference type="AlphaFoldDB" id="M1P2D8"/>
<keyword evidence="6 9" id="KW-0808">Transferase</keyword>
<evidence type="ECO:0000256" key="8">
    <source>
        <dbReference type="ARBA" id="ARBA00047481"/>
    </source>
</evidence>
<dbReference type="HOGENOM" id="CLU_017584_3_3_7"/>
<comment type="subunit">
    <text evidence="4 9">Homodimer.</text>
</comment>
<dbReference type="EMBL" id="CP003985">
    <property type="protein sequence ID" value="AGF77648.1"/>
    <property type="molecule type" value="Genomic_DNA"/>
</dbReference>
<evidence type="ECO:0000256" key="6">
    <source>
        <dbReference type="ARBA" id="ARBA00022679"/>
    </source>
</evidence>
<dbReference type="SUPFAM" id="SSF53383">
    <property type="entry name" value="PLP-dependent transferases"/>
    <property type="match status" value="1"/>
</dbReference>
<evidence type="ECO:0000259" key="10">
    <source>
        <dbReference type="Pfam" id="PF00155"/>
    </source>
</evidence>
<dbReference type="PATRIC" id="fig|1167006.5.peg.1203"/>
<dbReference type="STRING" id="1167006.UWK_01076"/>
<proteinExistence type="inferred from homology"/>
<dbReference type="Pfam" id="PF00155">
    <property type="entry name" value="Aminotran_1_2"/>
    <property type="match status" value="1"/>
</dbReference>
<dbReference type="NCBIfam" id="TIGR01141">
    <property type="entry name" value="hisC"/>
    <property type="match status" value="1"/>
</dbReference>
<dbReference type="Gene3D" id="3.40.640.10">
    <property type="entry name" value="Type I PLP-dependent aspartate aminotransferase-like (Major domain)"/>
    <property type="match status" value="1"/>
</dbReference>
<evidence type="ECO:0000256" key="7">
    <source>
        <dbReference type="ARBA" id="ARBA00022898"/>
    </source>
</evidence>
<dbReference type="GO" id="GO:0004400">
    <property type="term" value="F:histidinol-phosphate transaminase activity"/>
    <property type="evidence" value="ECO:0007669"/>
    <property type="project" value="UniProtKB-UniRule"/>
</dbReference>
<comment type="catalytic activity">
    <reaction evidence="8 9">
        <text>L-histidinol phosphate + 2-oxoglutarate = 3-(imidazol-4-yl)-2-oxopropyl phosphate + L-glutamate</text>
        <dbReference type="Rhea" id="RHEA:23744"/>
        <dbReference type="ChEBI" id="CHEBI:16810"/>
        <dbReference type="ChEBI" id="CHEBI:29985"/>
        <dbReference type="ChEBI" id="CHEBI:57766"/>
        <dbReference type="ChEBI" id="CHEBI:57980"/>
        <dbReference type="EC" id="2.6.1.9"/>
    </reaction>
</comment>
<dbReference type="Proteomes" id="UP000011721">
    <property type="component" value="Chromosome"/>
</dbReference>
<dbReference type="InterPro" id="IPR004839">
    <property type="entry name" value="Aminotransferase_I/II_large"/>
</dbReference>
<dbReference type="UniPathway" id="UPA00031">
    <property type="reaction ID" value="UER00012"/>
</dbReference>
<dbReference type="EC" id="2.6.1.9" evidence="9"/>
<dbReference type="GO" id="GO:0000105">
    <property type="term" value="P:L-histidine biosynthetic process"/>
    <property type="evidence" value="ECO:0007669"/>
    <property type="project" value="UniProtKB-UniRule"/>
</dbReference>
<dbReference type="InterPro" id="IPR015421">
    <property type="entry name" value="PyrdxlP-dep_Trfase_major"/>
</dbReference>
<dbReference type="GO" id="GO:0030170">
    <property type="term" value="F:pyridoxal phosphate binding"/>
    <property type="evidence" value="ECO:0007669"/>
    <property type="project" value="InterPro"/>
</dbReference>
<evidence type="ECO:0000256" key="1">
    <source>
        <dbReference type="ARBA" id="ARBA00001933"/>
    </source>
</evidence>
<evidence type="ECO:0000256" key="2">
    <source>
        <dbReference type="ARBA" id="ARBA00005011"/>
    </source>
</evidence>
<evidence type="ECO:0000313" key="11">
    <source>
        <dbReference type="EMBL" id="AGF77648.1"/>
    </source>
</evidence>
<comment type="pathway">
    <text evidence="2 9">Amino-acid biosynthesis; L-histidine biosynthesis; L-histidine from 5-phospho-alpha-D-ribose 1-diphosphate: step 7/9.</text>
</comment>
<dbReference type="InterPro" id="IPR001917">
    <property type="entry name" value="Aminotrans_II_pyridoxalP_BS"/>
</dbReference>
<dbReference type="KEGG" id="dsf:UWK_01076"/>
<keyword evidence="9" id="KW-0028">Amino-acid biosynthesis</keyword>
<dbReference type="PANTHER" id="PTHR43643:SF3">
    <property type="entry name" value="HISTIDINOL-PHOSPHATE AMINOTRANSFERASE"/>
    <property type="match status" value="1"/>
</dbReference>
<dbReference type="RefSeq" id="WP_015403344.1">
    <property type="nucleotide sequence ID" value="NC_020304.1"/>
</dbReference>
<evidence type="ECO:0000256" key="5">
    <source>
        <dbReference type="ARBA" id="ARBA00022576"/>
    </source>
</evidence>
<reference evidence="12" key="1">
    <citation type="journal article" date="2013" name="Stand. Genomic Sci.">
        <title>Complete genome sequence of Desulfocapsa sulfexigens, a marine deltaproteobacterium specialized in disproportionating inorganic sulfur compounds.</title>
        <authorList>
            <person name="Finster K.W."/>
            <person name="Kjeldsen K.U."/>
            <person name="Kube M."/>
            <person name="Reinhardt R."/>
            <person name="Mussmann M."/>
            <person name="Amann R."/>
            <person name="Schreiber L."/>
        </authorList>
    </citation>
    <scope>NUCLEOTIDE SEQUENCE [LARGE SCALE GENOMIC DNA]</scope>
    <source>
        <strain evidence="12">DSM 10523 / SB164P1</strain>
    </source>
</reference>